<protein>
    <submittedName>
        <fullName evidence="2">Uroporphyrinogen-III C-methyltransferase</fullName>
        <ecNumber evidence="2">2.1.1.107</ecNumber>
    </submittedName>
</protein>
<keyword evidence="1" id="KW-0472">Membrane</keyword>
<keyword evidence="1" id="KW-0812">Transmembrane</keyword>
<gene>
    <name evidence="2" type="ORF">WG219_19950</name>
</gene>
<dbReference type="GO" id="GO:0032259">
    <property type="term" value="P:methylation"/>
    <property type="evidence" value="ECO:0007669"/>
    <property type="project" value="UniProtKB-KW"/>
</dbReference>
<dbReference type="PANTHER" id="PTHR38043:SF1">
    <property type="entry name" value="PROTEIN HEMX"/>
    <property type="match status" value="1"/>
</dbReference>
<dbReference type="InterPro" id="IPR007470">
    <property type="entry name" value="HemX"/>
</dbReference>
<keyword evidence="2" id="KW-0489">Methyltransferase</keyword>
<organism evidence="2 3">
    <name type="scientific">Ectopseudomonas mendocina</name>
    <name type="common">Pseudomonas mendocina</name>
    <dbReference type="NCBI Taxonomy" id="300"/>
    <lineage>
        <taxon>Bacteria</taxon>
        <taxon>Pseudomonadati</taxon>
        <taxon>Pseudomonadota</taxon>
        <taxon>Gammaproteobacteria</taxon>
        <taxon>Pseudomonadales</taxon>
        <taxon>Pseudomonadaceae</taxon>
        <taxon>Ectopseudomonas</taxon>
    </lineage>
</organism>
<reference evidence="2 3" key="1">
    <citation type="submission" date="2024-03" db="EMBL/GenBank/DDBJ databases">
        <title>Complete genome of BD2.</title>
        <authorList>
            <person name="Cao G."/>
        </authorList>
    </citation>
    <scope>NUCLEOTIDE SEQUENCE [LARGE SCALE GENOMIC DNA]</scope>
    <source>
        <strain evidence="2 3">BD2</strain>
    </source>
</reference>
<keyword evidence="2" id="KW-0808">Transferase</keyword>
<evidence type="ECO:0000313" key="2">
    <source>
        <dbReference type="EMBL" id="WXL25542.1"/>
    </source>
</evidence>
<dbReference type="Pfam" id="PF04375">
    <property type="entry name" value="HemX"/>
    <property type="match status" value="1"/>
</dbReference>
<dbReference type="GO" id="GO:0004851">
    <property type="term" value="F:uroporphyrin-III C-methyltransferase activity"/>
    <property type="evidence" value="ECO:0007669"/>
    <property type="project" value="UniProtKB-EC"/>
</dbReference>
<keyword evidence="3" id="KW-1185">Reference proteome</keyword>
<name>A0ABZ2RGW9_ECTME</name>
<dbReference type="PANTHER" id="PTHR38043">
    <property type="entry name" value="PROTEIN HEMX"/>
    <property type="match status" value="1"/>
</dbReference>
<dbReference type="EMBL" id="CP148074">
    <property type="protein sequence ID" value="WXL25542.1"/>
    <property type="molecule type" value="Genomic_DNA"/>
</dbReference>
<accession>A0ABZ2RGW9</accession>
<evidence type="ECO:0000256" key="1">
    <source>
        <dbReference type="SAM" id="Phobius"/>
    </source>
</evidence>
<sequence length="393" mass="42827">MSEASTPKDQSPELPVIEQPVIPEPVAAKQTGSGKGLAALALLIALGGAAAGGWSAWQLYEKKTAEQTQASQLDTVQAQFAGLTQGLLAEQKRGEALQQRLDQLPASEELETQRRLVSRLQGDQQLLNERLETVLGASRQEWRIAEAEHLLRLASLRLSALQDIPSATALVKAADDIINEQDDPAAYAAREQLAKSLVALRSTHNPDRLGLFLQIGAVREQAAQLNALAPVFDGEGGVLREWAQEPGGEQQWWQRALETLSEYFRLDFDADRNIKPMLAGQELGQVRLALNLALEQAQWGALHGQTGVYRQAMEQARDTLDTYFDADHPNSRTLRTQIVELEQRPIDVTPPDLSPALNAVQAYIEAKLTARAQQGIPAAKGAEQPAAAGEVQE</sequence>
<evidence type="ECO:0000313" key="3">
    <source>
        <dbReference type="Proteomes" id="UP001476583"/>
    </source>
</evidence>
<keyword evidence="1" id="KW-1133">Transmembrane helix</keyword>
<dbReference type="Proteomes" id="UP001476583">
    <property type="component" value="Chromosome"/>
</dbReference>
<feature type="transmembrane region" description="Helical" evidence="1">
    <location>
        <begin position="37"/>
        <end position="57"/>
    </location>
</feature>
<proteinExistence type="predicted"/>
<dbReference type="EC" id="2.1.1.107" evidence="2"/>